<dbReference type="AlphaFoldDB" id="A0A832GN61"/>
<evidence type="ECO:0000256" key="2">
    <source>
        <dbReference type="ARBA" id="ARBA00022150"/>
    </source>
</evidence>
<dbReference type="GO" id="GO:0016787">
    <property type="term" value="F:hydrolase activity"/>
    <property type="evidence" value="ECO:0007669"/>
    <property type="project" value="UniProtKB-KW"/>
</dbReference>
<sequence>MAVSPLKLKEIKVISGEIELLTGLHIGSGNTEMHIGGVDNLVIKHPYTNEPYIPGSSIKGKTRSLLELYYGLASYSYQIDKRDGGLTTHKLLQHYSQNKEIVDKAKTILKLFGLSGAGSEVLEEIGPCRSAFYDCFFTEAFRKELRERNLPYTEIKAENRINRITGTAEHPRFTERVPRGAKFEFKVTFKVLAEGDEALFEELLKGLKLLELDYLGGSGSRGYGRIKIHLADPALREKFENIKVF</sequence>
<comment type="similarity">
    <text evidence="1">Belongs to the CRISPR-associated Csm3 family.</text>
</comment>
<comment type="caution">
    <text evidence="10">The sequence shown here is derived from an EMBL/GenBank/DDBJ whole genome shotgun (WGS) entry which is preliminary data.</text>
</comment>
<protein>
    <recommendedName>
        <fullName evidence="2">CRISPR system Cms endoribonuclease Csm3</fullName>
    </recommendedName>
    <alternativeName>
        <fullName evidence="8">CRISPR type III A-associated RAMP protein Csm3</fullName>
    </alternativeName>
</protein>
<dbReference type="NCBIfam" id="TIGR02582">
    <property type="entry name" value="cas7_TM1809"/>
    <property type="match status" value="1"/>
</dbReference>
<keyword evidence="4" id="KW-0255">Endonuclease</keyword>
<dbReference type="InterPro" id="IPR052216">
    <property type="entry name" value="CRISPR_Csm3_endoribonuclease"/>
</dbReference>
<evidence type="ECO:0000256" key="5">
    <source>
        <dbReference type="ARBA" id="ARBA00022801"/>
    </source>
</evidence>
<dbReference type="InterPro" id="IPR013412">
    <property type="entry name" value="CRISPR-assoc_RAMP_Csm3"/>
</dbReference>
<keyword evidence="3" id="KW-0540">Nuclease</keyword>
<dbReference type="PANTHER" id="PTHR35579">
    <property type="entry name" value="CRISPR SYSTEM CMS ENDORIBONUCLEASE CSM3"/>
    <property type="match status" value="1"/>
</dbReference>
<dbReference type="GO" id="GO:0051607">
    <property type="term" value="P:defense response to virus"/>
    <property type="evidence" value="ECO:0007669"/>
    <property type="project" value="UniProtKB-KW"/>
</dbReference>
<dbReference type="EMBL" id="DSZU01000087">
    <property type="protein sequence ID" value="HGV55440.1"/>
    <property type="molecule type" value="Genomic_DNA"/>
</dbReference>
<organism evidence="10">
    <name type="scientific">Caldimicrobium thiodismutans</name>
    <dbReference type="NCBI Taxonomy" id="1653476"/>
    <lineage>
        <taxon>Bacteria</taxon>
        <taxon>Pseudomonadati</taxon>
        <taxon>Thermodesulfobacteriota</taxon>
        <taxon>Thermodesulfobacteria</taxon>
        <taxon>Thermodesulfobacteriales</taxon>
        <taxon>Thermodesulfobacteriaceae</taxon>
        <taxon>Caldimicrobium</taxon>
    </lineage>
</organism>
<keyword evidence="7" id="KW-0051">Antiviral defense</keyword>
<reference evidence="10" key="1">
    <citation type="journal article" date="2020" name="mSystems">
        <title>Genome- and Community-Level Interaction Insights into Carbon Utilization and Element Cycling Functions of Hydrothermarchaeota in Hydrothermal Sediment.</title>
        <authorList>
            <person name="Zhou Z."/>
            <person name="Liu Y."/>
            <person name="Xu W."/>
            <person name="Pan J."/>
            <person name="Luo Z.H."/>
            <person name="Li M."/>
        </authorList>
    </citation>
    <scope>NUCLEOTIDE SEQUENCE [LARGE SCALE GENOMIC DNA]</scope>
    <source>
        <strain evidence="10">SpSt-605</strain>
    </source>
</reference>
<dbReference type="Pfam" id="PF03787">
    <property type="entry name" value="RAMPs"/>
    <property type="match status" value="1"/>
</dbReference>
<evidence type="ECO:0000256" key="6">
    <source>
        <dbReference type="ARBA" id="ARBA00022884"/>
    </source>
</evidence>
<evidence type="ECO:0000256" key="8">
    <source>
        <dbReference type="ARBA" id="ARBA00033183"/>
    </source>
</evidence>
<dbReference type="PANTHER" id="PTHR35579:SF3">
    <property type="entry name" value="CRISPR SYSTEM CMS ENDORIBONUCLEASE CSM3"/>
    <property type="match status" value="1"/>
</dbReference>
<evidence type="ECO:0000256" key="4">
    <source>
        <dbReference type="ARBA" id="ARBA00022759"/>
    </source>
</evidence>
<evidence type="ECO:0000256" key="3">
    <source>
        <dbReference type="ARBA" id="ARBA00022722"/>
    </source>
</evidence>
<keyword evidence="6" id="KW-0694">RNA-binding</keyword>
<evidence type="ECO:0000256" key="1">
    <source>
        <dbReference type="ARBA" id="ARBA00006342"/>
    </source>
</evidence>
<accession>A0A832GN61</accession>
<gene>
    <name evidence="10" type="primary">csm3</name>
    <name evidence="10" type="ORF">ENT73_05070</name>
</gene>
<evidence type="ECO:0000256" key="7">
    <source>
        <dbReference type="ARBA" id="ARBA00023118"/>
    </source>
</evidence>
<dbReference type="GO" id="GO:0003723">
    <property type="term" value="F:RNA binding"/>
    <property type="evidence" value="ECO:0007669"/>
    <property type="project" value="UniProtKB-KW"/>
</dbReference>
<evidence type="ECO:0000313" key="10">
    <source>
        <dbReference type="EMBL" id="HGV55440.1"/>
    </source>
</evidence>
<dbReference type="InterPro" id="IPR005537">
    <property type="entry name" value="RAMP_III_fam"/>
</dbReference>
<feature type="domain" description="CRISPR type III-associated protein" evidence="9">
    <location>
        <begin position="17"/>
        <end position="227"/>
    </location>
</feature>
<proteinExistence type="inferred from homology"/>
<dbReference type="GO" id="GO:0004519">
    <property type="term" value="F:endonuclease activity"/>
    <property type="evidence" value="ECO:0007669"/>
    <property type="project" value="UniProtKB-KW"/>
</dbReference>
<name>A0A832GN61_9BACT</name>
<keyword evidence="5" id="KW-0378">Hydrolase</keyword>
<evidence type="ECO:0000259" key="9">
    <source>
        <dbReference type="Pfam" id="PF03787"/>
    </source>
</evidence>